<reference evidence="5" key="1">
    <citation type="journal article" date="2019" name="Int. J. Syst. Evol. Microbiol.">
        <title>The Global Catalogue of Microorganisms (GCM) 10K type strain sequencing project: providing services to taxonomists for standard genome sequencing and annotation.</title>
        <authorList>
            <consortium name="The Broad Institute Genomics Platform"/>
            <consortium name="The Broad Institute Genome Sequencing Center for Infectious Disease"/>
            <person name="Wu L."/>
            <person name="Ma J."/>
        </authorList>
    </citation>
    <scope>NUCLEOTIDE SEQUENCE [LARGE SCALE GENOMIC DNA]</scope>
    <source>
        <strain evidence="5">CGMCC 1.12371</strain>
    </source>
</reference>
<dbReference type="InterPro" id="IPR019752">
    <property type="entry name" value="Pyrv/ketoisovalerate_OxRed_cat"/>
</dbReference>
<dbReference type="PANTHER" id="PTHR43854">
    <property type="entry name" value="INDOLEPYRUVATE OXIDOREDUCTASE SUBUNIT IORB"/>
    <property type="match status" value="1"/>
</dbReference>
<protein>
    <submittedName>
        <fullName evidence="4">Indolepyruvate oxidoreductase subunit beta family protein</fullName>
    </submittedName>
</protein>
<evidence type="ECO:0000313" key="4">
    <source>
        <dbReference type="EMBL" id="MFC7411293.1"/>
    </source>
</evidence>
<dbReference type="EMBL" id="JBHTCA010000028">
    <property type="protein sequence ID" value="MFC7411293.1"/>
    <property type="molecule type" value="Genomic_DNA"/>
</dbReference>
<evidence type="ECO:0000313" key="5">
    <source>
        <dbReference type="Proteomes" id="UP001596501"/>
    </source>
</evidence>
<accession>A0ABW2QV76</accession>
<proteinExistence type="predicted"/>
<evidence type="ECO:0000256" key="1">
    <source>
        <dbReference type="ARBA" id="ARBA00023002"/>
    </source>
</evidence>
<dbReference type="Proteomes" id="UP001596501">
    <property type="component" value="Unassembled WGS sequence"/>
</dbReference>
<sequence>MLREVPIKPIKIAILAMGGEGGGVLADWIVDAAEVQGCYALSTSVPGVAQRTGATIYYVEVLPMAREAGRTPVFSLMPTPGDVDVVIASELMESARAVQRGLVTPDKTTLITSSHRVYAMPEKMAMGDGRVPSEQLLEAGRKAARHCVVRDFSRLAESSGSVISAVLFGALAAAEVLPWGRQAFESAIERGGVGVSASLKAFAAGFDAYRDDESPSPPLTKLTRDLEDPRLRELLQRVRNDFPADIADVVAHGVRRTADYQDLAYAAEYLNRLAPVVALDKQLGVEGWRLARETARYLALWMTFEDTARVAELKLRASRFQRVGREVQVSQQQLMHINEYFHPRLQEIADMLPQGLGRWLMASGTPRALLERVTQQGRVVRTTSLTGFLMLYVVAGCRGFRRKSLRYVRENEAMQAWMSRVTRIARVDYALACEVVECQRLIKGYGDTHARGLSNYETIMSLVEGRTRTTADQVRELRDAALADESGQKLARVLETLVSRHAEEACA</sequence>
<gene>
    <name evidence="4" type="ORF">ACFQPB_20715</name>
</gene>
<dbReference type="PANTHER" id="PTHR43854:SF1">
    <property type="entry name" value="INDOLEPYRUVATE OXIDOREDUCTASE SUBUNIT IORB"/>
    <property type="match status" value="1"/>
</dbReference>
<feature type="domain" description="Pyruvate/ketoisovalerate oxidoreductase catalytic" evidence="2">
    <location>
        <begin position="18"/>
        <end position="207"/>
    </location>
</feature>
<comment type="caution">
    <text evidence="4">The sequence shown here is derived from an EMBL/GenBank/DDBJ whole genome shotgun (WGS) entry which is preliminary data.</text>
</comment>
<dbReference type="InterPro" id="IPR046667">
    <property type="entry name" value="DUF6537"/>
</dbReference>
<dbReference type="InterPro" id="IPR002869">
    <property type="entry name" value="Pyrv_flavodox_OxRed_cen"/>
</dbReference>
<evidence type="ECO:0000259" key="2">
    <source>
        <dbReference type="Pfam" id="PF01558"/>
    </source>
</evidence>
<evidence type="ECO:0000259" key="3">
    <source>
        <dbReference type="Pfam" id="PF20169"/>
    </source>
</evidence>
<dbReference type="RefSeq" id="WP_382227499.1">
    <property type="nucleotide sequence ID" value="NZ_JBHTCA010000028.1"/>
</dbReference>
<keyword evidence="1" id="KW-0560">Oxidoreductase</keyword>
<dbReference type="NCBIfam" id="NF006179">
    <property type="entry name" value="PRK08312.1"/>
    <property type="match status" value="1"/>
</dbReference>
<organism evidence="4 5">
    <name type="scientific">Hydrogenophaga atypica</name>
    <dbReference type="NCBI Taxonomy" id="249409"/>
    <lineage>
        <taxon>Bacteria</taxon>
        <taxon>Pseudomonadati</taxon>
        <taxon>Pseudomonadota</taxon>
        <taxon>Betaproteobacteria</taxon>
        <taxon>Burkholderiales</taxon>
        <taxon>Comamonadaceae</taxon>
        <taxon>Hydrogenophaga</taxon>
    </lineage>
</organism>
<name>A0ABW2QV76_9BURK</name>
<dbReference type="Gene3D" id="3.40.920.10">
    <property type="entry name" value="Pyruvate-ferredoxin oxidoreductase, PFOR, domain III"/>
    <property type="match status" value="1"/>
</dbReference>
<dbReference type="InterPro" id="IPR052198">
    <property type="entry name" value="IorB_Oxidoreductase"/>
</dbReference>
<keyword evidence="5" id="KW-1185">Reference proteome</keyword>
<dbReference type="Pfam" id="PF20169">
    <property type="entry name" value="DUF6537"/>
    <property type="match status" value="1"/>
</dbReference>
<feature type="domain" description="DUF6537" evidence="3">
    <location>
        <begin position="247"/>
        <end position="460"/>
    </location>
</feature>
<dbReference type="Pfam" id="PF01558">
    <property type="entry name" value="POR"/>
    <property type="match status" value="1"/>
</dbReference>